<evidence type="ECO:0000313" key="4">
    <source>
        <dbReference type="Proteomes" id="UP000037460"/>
    </source>
</evidence>
<organism evidence="3 4">
    <name type="scientific">Chrysochromulina tobinii</name>
    <dbReference type="NCBI Taxonomy" id="1460289"/>
    <lineage>
        <taxon>Eukaryota</taxon>
        <taxon>Haptista</taxon>
        <taxon>Haptophyta</taxon>
        <taxon>Prymnesiophyceae</taxon>
        <taxon>Prymnesiales</taxon>
        <taxon>Chrysochromulinaceae</taxon>
        <taxon>Chrysochromulina</taxon>
    </lineage>
</organism>
<gene>
    <name evidence="3" type="ORF">Ctob_014763</name>
</gene>
<feature type="coiled-coil region" evidence="1">
    <location>
        <begin position="28"/>
        <end position="55"/>
    </location>
</feature>
<comment type="caution">
    <text evidence="3">The sequence shown here is derived from an EMBL/GenBank/DDBJ whole genome shotgun (WGS) entry which is preliminary data.</text>
</comment>
<feature type="compositionally biased region" description="Basic and acidic residues" evidence="2">
    <location>
        <begin position="101"/>
        <end position="126"/>
    </location>
</feature>
<feature type="region of interest" description="Disordered" evidence="2">
    <location>
        <begin position="1"/>
        <end position="21"/>
    </location>
</feature>
<feature type="compositionally biased region" description="Basic and acidic residues" evidence="2">
    <location>
        <begin position="1"/>
        <end position="19"/>
    </location>
</feature>
<protein>
    <submittedName>
        <fullName evidence="3">Uncharacterized protein</fullName>
    </submittedName>
</protein>
<keyword evidence="1" id="KW-0175">Coiled coil</keyword>
<accession>A0A0M0LQV8</accession>
<evidence type="ECO:0000313" key="3">
    <source>
        <dbReference type="EMBL" id="KOO53118.1"/>
    </source>
</evidence>
<feature type="region of interest" description="Disordered" evidence="2">
    <location>
        <begin position="99"/>
        <end position="130"/>
    </location>
</feature>
<evidence type="ECO:0000256" key="1">
    <source>
        <dbReference type="SAM" id="Coils"/>
    </source>
</evidence>
<proteinExistence type="predicted"/>
<keyword evidence="4" id="KW-1185">Reference proteome</keyword>
<dbReference type="AlphaFoldDB" id="A0A0M0LQV8"/>
<evidence type="ECO:0000256" key="2">
    <source>
        <dbReference type="SAM" id="MobiDB-lite"/>
    </source>
</evidence>
<name>A0A0M0LQV8_9EUKA</name>
<dbReference type="EMBL" id="JWZX01000375">
    <property type="protein sequence ID" value="KOO53118.1"/>
    <property type="molecule type" value="Genomic_DNA"/>
</dbReference>
<sequence>MATRARLEESEEMRARETALAKQSLGGRNLLEKAMSDAHAEVQRLQTALQVEQARAASAEGSKQALLENVERERGAAKMALAAELAQERALASGVKLKNKKLQDDRAASDGHEALERESDARKQAEAKVGSLERQLKEALRACETAKAECARVAERNEALEEELRALRGGSRYGVEDLVGQIDEMEAMLDPAKAKEAEKRLKERARRANAKEVEARLS</sequence>
<dbReference type="Proteomes" id="UP000037460">
    <property type="component" value="Unassembled WGS sequence"/>
</dbReference>
<reference evidence="4" key="1">
    <citation type="journal article" date="2015" name="PLoS Genet.">
        <title>Genome Sequence and Transcriptome Analyses of Chrysochromulina tobin: Metabolic Tools for Enhanced Algal Fitness in the Prominent Order Prymnesiales (Haptophyceae).</title>
        <authorList>
            <person name="Hovde B.T."/>
            <person name="Deodato C.R."/>
            <person name="Hunsperger H.M."/>
            <person name="Ryken S.A."/>
            <person name="Yost W."/>
            <person name="Jha R.K."/>
            <person name="Patterson J."/>
            <person name="Monnat R.J. Jr."/>
            <person name="Barlow S.B."/>
            <person name="Starkenburg S.R."/>
            <person name="Cattolico R.A."/>
        </authorList>
    </citation>
    <scope>NUCLEOTIDE SEQUENCE</scope>
    <source>
        <strain evidence="4">CCMP291</strain>
    </source>
</reference>